<dbReference type="SUPFAM" id="SSF56784">
    <property type="entry name" value="HAD-like"/>
    <property type="match status" value="1"/>
</dbReference>
<evidence type="ECO:0000256" key="3">
    <source>
        <dbReference type="ARBA" id="ARBA00006171"/>
    </source>
</evidence>
<accession>A0AAE7BDU7</accession>
<dbReference type="KEGG" id="avp:AVENP_3089"/>
<dbReference type="GO" id="GO:0005829">
    <property type="term" value="C:cytosol"/>
    <property type="evidence" value="ECO:0007669"/>
    <property type="project" value="TreeGrafter"/>
</dbReference>
<gene>
    <name evidence="5" type="primary">gph</name>
    <name evidence="5" type="ORF">AVENP_3089</name>
</gene>
<sequence>MNTKKTIIFDLDGTLIDSLEDIALCMNTVLKELDLPTYEINAYKYFVGGGVSVLVDNVLKDLNVDSQTQLKETISEKFKEIYDLKLHDKTKPYEGIYDLLDELVKLDYKIGILSNKPHEATLAHVNSLFSKYNLKEIHGQKSHVEKKPNPTAAIQIANSFNTPCEEIYFIGDTMIDMQTAKNAKMIGVGVLWGFRDEKELRDNGATFIVKHPLDILEILK</sequence>
<keyword evidence="6" id="KW-1185">Reference proteome</keyword>
<keyword evidence="5" id="KW-0378">Hydrolase</keyword>
<proteinExistence type="inferred from homology"/>
<dbReference type="AlphaFoldDB" id="A0AAE7BDU7"/>
<dbReference type="GO" id="GO:0006281">
    <property type="term" value="P:DNA repair"/>
    <property type="evidence" value="ECO:0007669"/>
    <property type="project" value="TreeGrafter"/>
</dbReference>
<dbReference type="Pfam" id="PF13419">
    <property type="entry name" value="HAD_2"/>
    <property type="match status" value="1"/>
</dbReference>
<dbReference type="Proteomes" id="UP000503482">
    <property type="component" value="Chromosome"/>
</dbReference>
<dbReference type="EC" id="3.1.3.18" evidence="4"/>
<protein>
    <recommendedName>
        <fullName evidence="4">phosphoglycolate phosphatase</fullName>
        <ecNumber evidence="4">3.1.3.18</ecNumber>
    </recommendedName>
</protein>
<evidence type="ECO:0000256" key="1">
    <source>
        <dbReference type="ARBA" id="ARBA00000830"/>
    </source>
</evidence>
<dbReference type="InterPro" id="IPR041492">
    <property type="entry name" value="HAD_2"/>
</dbReference>
<evidence type="ECO:0000313" key="6">
    <source>
        <dbReference type="Proteomes" id="UP000503482"/>
    </source>
</evidence>
<dbReference type="RefSeq" id="WP_128359869.1">
    <property type="nucleotide sequence ID" value="NZ_CP053840.1"/>
</dbReference>
<organism evidence="5 6">
    <name type="scientific">Arcobacter venerupis</name>
    <dbReference type="NCBI Taxonomy" id="1054033"/>
    <lineage>
        <taxon>Bacteria</taxon>
        <taxon>Pseudomonadati</taxon>
        <taxon>Campylobacterota</taxon>
        <taxon>Epsilonproteobacteria</taxon>
        <taxon>Campylobacterales</taxon>
        <taxon>Arcobacteraceae</taxon>
        <taxon>Arcobacter</taxon>
    </lineage>
</organism>
<dbReference type="Gene3D" id="3.40.50.1000">
    <property type="entry name" value="HAD superfamily/HAD-like"/>
    <property type="match status" value="1"/>
</dbReference>
<dbReference type="GO" id="GO:0008967">
    <property type="term" value="F:phosphoglycolate phosphatase activity"/>
    <property type="evidence" value="ECO:0007669"/>
    <property type="project" value="UniProtKB-EC"/>
</dbReference>
<dbReference type="InterPro" id="IPR023198">
    <property type="entry name" value="PGP-like_dom2"/>
</dbReference>
<dbReference type="Gene3D" id="1.10.150.240">
    <property type="entry name" value="Putative phosphatase, domain 2"/>
    <property type="match status" value="1"/>
</dbReference>
<evidence type="ECO:0000313" key="5">
    <source>
        <dbReference type="EMBL" id="QKF68552.1"/>
    </source>
</evidence>
<dbReference type="EMBL" id="CP053840">
    <property type="protein sequence ID" value="QKF68552.1"/>
    <property type="molecule type" value="Genomic_DNA"/>
</dbReference>
<dbReference type="PANTHER" id="PTHR43434">
    <property type="entry name" value="PHOSPHOGLYCOLATE PHOSPHATASE"/>
    <property type="match status" value="1"/>
</dbReference>
<dbReference type="InterPro" id="IPR023214">
    <property type="entry name" value="HAD_sf"/>
</dbReference>
<dbReference type="PANTHER" id="PTHR43434:SF1">
    <property type="entry name" value="PHOSPHOGLYCOLATE PHOSPHATASE"/>
    <property type="match status" value="1"/>
</dbReference>
<comment type="similarity">
    <text evidence="3">Belongs to the HAD-like hydrolase superfamily. CbbY/CbbZ/Gph/YieH family.</text>
</comment>
<dbReference type="InterPro" id="IPR036412">
    <property type="entry name" value="HAD-like_sf"/>
</dbReference>
<dbReference type="NCBIfam" id="TIGR01549">
    <property type="entry name" value="HAD-SF-IA-v1"/>
    <property type="match status" value="1"/>
</dbReference>
<dbReference type="InterPro" id="IPR006439">
    <property type="entry name" value="HAD-SF_hydro_IA"/>
</dbReference>
<evidence type="ECO:0000256" key="4">
    <source>
        <dbReference type="ARBA" id="ARBA00013078"/>
    </source>
</evidence>
<evidence type="ECO:0000256" key="2">
    <source>
        <dbReference type="ARBA" id="ARBA00004818"/>
    </source>
</evidence>
<dbReference type="InterPro" id="IPR050155">
    <property type="entry name" value="HAD-like_hydrolase_sf"/>
</dbReference>
<comment type="pathway">
    <text evidence="2">Organic acid metabolism; glycolate biosynthesis; glycolate from 2-phosphoglycolate: step 1/1.</text>
</comment>
<dbReference type="SFLD" id="SFLDG01135">
    <property type="entry name" value="C1.5.6:_HAD__Beta-PGM__Phospha"/>
    <property type="match status" value="1"/>
</dbReference>
<name>A0AAE7BDU7_9BACT</name>
<reference evidence="5 6" key="1">
    <citation type="submission" date="2020-05" db="EMBL/GenBank/DDBJ databases">
        <title>Complete genome sequencing of Campylobacter and Arcobacter type strains.</title>
        <authorList>
            <person name="Miller W.G."/>
            <person name="Yee E."/>
        </authorList>
    </citation>
    <scope>NUCLEOTIDE SEQUENCE [LARGE SCALE GENOMIC DNA]</scope>
    <source>
        <strain evidence="5 6">LMG 26156</strain>
    </source>
</reference>
<dbReference type="SFLD" id="SFLDS00003">
    <property type="entry name" value="Haloacid_Dehalogenase"/>
    <property type="match status" value="1"/>
</dbReference>
<dbReference type="SFLD" id="SFLDG01129">
    <property type="entry name" value="C1.5:_HAD__Beta-PGM__Phosphata"/>
    <property type="match status" value="1"/>
</dbReference>
<comment type="catalytic activity">
    <reaction evidence="1">
        <text>2-phosphoglycolate + H2O = glycolate + phosphate</text>
        <dbReference type="Rhea" id="RHEA:14369"/>
        <dbReference type="ChEBI" id="CHEBI:15377"/>
        <dbReference type="ChEBI" id="CHEBI:29805"/>
        <dbReference type="ChEBI" id="CHEBI:43474"/>
        <dbReference type="ChEBI" id="CHEBI:58033"/>
        <dbReference type="EC" id="3.1.3.18"/>
    </reaction>
</comment>